<dbReference type="PANTHER" id="PTHR39596:SF2">
    <property type="entry name" value="HET DOMAIN PROTEIN (AFU_ORTHOLOGUE AFUA_1G17550)-RELATED"/>
    <property type="match status" value="1"/>
</dbReference>
<gene>
    <name evidence="1" type="ORF">JMJ35_008557</name>
</gene>
<dbReference type="AlphaFoldDB" id="A0AA39U713"/>
<organism evidence="1 2">
    <name type="scientific">Cladonia borealis</name>
    <dbReference type="NCBI Taxonomy" id="184061"/>
    <lineage>
        <taxon>Eukaryota</taxon>
        <taxon>Fungi</taxon>
        <taxon>Dikarya</taxon>
        <taxon>Ascomycota</taxon>
        <taxon>Pezizomycotina</taxon>
        <taxon>Lecanoromycetes</taxon>
        <taxon>OSLEUM clade</taxon>
        <taxon>Lecanoromycetidae</taxon>
        <taxon>Lecanorales</taxon>
        <taxon>Lecanorineae</taxon>
        <taxon>Cladoniaceae</taxon>
        <taxon>Cladonia</taxon>
    </lineage>
</organism>
<dbReference type="Proteomes" id="UP001166286">
    <property type="component" value="Unassembled WGS sequence"/>
</dbReference>
<proteinExistence type="predicted"/>
<keyword evidence="2" id="KW-1185">Reference proteome</keyword>
<sequence length="870" mass="98563">MDHLALPRDPILTLTEVPYLCSERYDVTIPFLEYPGRKGKPWLVVEVGQVMFERQDDVSPTSISELERFLQTWLFFGLLAEVLGDLYDHDVFVAESSDTRELILSTKDLQSLLEKRITWVATLEKTVQKQLYEHAGKCVEITWKARRLDFDPRVRNSIGAVAELIASAIDKAHLTAFPGSNRCQKPFVMGFYTEEMKEGMVEANWCPNDFARVRAKFQSIQLLYYYSRMKKPLSKPHHRNCTEDRCVAHSVNLSQYRTRHCEGCDEGGICEDVSIDNQPIMNILQSGALPLLLLKRRIDEPRKVSVELCSTANTGDNYVAISHVWSDGMGNPNANSLPQCHLARLSDIVDSMDDGGQRAMIWLDTFCCPVDPEAKKLALSRMRRTYFEARKVLVLDSTLYCYNSQDIRPAEINARILTSPWMRRLWCLQEGALARGDSLWVYFKDGPVHMPVLWRRLYVLSNQDLRYRRLLRDMFDDTLPMSIDNYYFGTPKRTPNLALLDRALSYRNTTVPSDEPLCISTLMDLNIDRVLPSCGEERMATVWDLIAEKNEGGLPSHMVFLEGPKLRKKGYHWAPSTLLPSSERLYSFQTRVLGWNRTPRGTITPEGLLAPYPGLRFYPLKYLATRAPATTMLFPNGQQDTAKALDHNHNPWAALVHVPETRLIFRDTSTQIWYQLSTDIVAHALKSGQAPSSIFYLPLSAMVARKDFAIILHDGVSTTKHQLPSEGEYQQGRVAIISEEKDGVIYAKLGEGVILAPLRAAQREDDVMVYEVAARLVDEVLEWEMSEAFDGMRVDGSLELNGDEAVQKLKAKIKELASHAVAADPVLAEAVVRLLGAGGHAESLWVIVANWFGHVAEGEMVKEGQMWCVD</sequence>
<evidence type="ECO:0008006" key="3">
    <source>
        <dbReference type="Google" id="ProtNLM"/>
    </source>
</evidence>
<comment type="caution">
    <text evidence="1">The sequence shown here is derived from an EMBL/GenBank/DDBJ whole genome shotgun (WGS) entry which is preliminary data.</text>
</comment>
<reference evidence="1" key="1">
    <citation type="submission" date="2023-03" db="EMBL/GenBank/DDBJ databases">
        <title>Complete genome of Cladonia borealis.</title>
        <authorList>
            <person name="Park H."/>
        </authorList>
    </citation>
    <scope>NUCLEOTIDE SEQUENCE</scope>
    <source>
        <strain evidence="1">ANT050790</strain>
    </source>
</reference>
<evidence type="ECO:0000313" key="2">
    <source>
        <dbReference type="Proteomes" id="UP001166286"/>
    </source>
</evidence>
<dbReference type="EMBL" id="JAFEKC020000019">
    <property type="protein sequence ID" value="KAK0509186.1"/>
    <property type="molecule type" value="Genomic_DNA"/>
</dbReference>
<protein>
    <recommendedName>
        <fullName evidence="3">Heterokaryon incompatibility domain-containing protein</fullName>
    </recommendedName>
</protein>
<accession>A0AA39U713</accession>
<dbReference type="PANTHER" id="PTHR39596">
    <property type="match status" value="1"/>
</dbReference>
<evidence type="ECO:0000313" key="1">
    <source>
        <dbReference type="EMBL" id="KAK0509186.1"/>
    </source>
</evidence>
<name>A0AA39U713_9LECA</name>